<feature type="region of interest" description="Disordered" evidence="1">
    <location>
        <begin position="1"/>
        <end position="40"/>
    </location>
</feature>
<dbReference type="OrthoDB" id="9793534at2"/>
<dbReference type="EMBL" id="AVBF01000018">
    <property type="protein sequence ID" value="KGP73087.1"/>
    <property type="molecule type" value="Genomic_DNA"/>
</dbReference>
<evidence type="ECO:0000313" key="3">
    <source>
        <dbReference type="Proteomes" id="UP000030147"/>
    </source>
</evidence>
<accession>A0A0A2TB78</accession>
<sequence>MAKQNLGVRDGKLAPCPSSPNCVSTQAEDESKHMEPLAFKGGKQATKDKLKSIIEAYPKTEIVTERGDYIHATFKTKWLKFTDDVEFYLNEEEQNVHFRSASRTGYSDLGKNRSRMNEITESYNKL</sequence>
<dbReference type="Pfam" id="PF07386">
    <property type="entry name" value="DUF1499"/>
    <property type="match status" value="1"/>
</dbReference>
<dbReference type="RefSeq" id="WP_084103026.1">
    <property type="nucleotide sequence ID" value="NZ_AVBF01000018.1"/>
</dbReference>
<dbReference type="STRING" id="1385514.N782_07575"/>
<dbReference type="Proteomes" id="UP000030147">
    <property type="component" value="Unassembled WGS sequence"/>
</dbReference>
<dbReference type="PIRSF" id="PIRSF026426">
    <property type="entry name" value="DUF1499"/>
    <property type="match status" value="1"/>
</dbReference>
<gene>
    <name evidence="2" type="ORF">N782_07575</name>
</gene>
<keyword evidence="3" id="KW-1185">Reference proteome</keyword>
<protein>
    <recommendedName>
        <fullName evidence="4">DUF1499 domain-containing protein</fullName>
    </recommendedName>
</protein>
<dbReference type="AlphaFoldDB" id="A0A0A2TB78"/>
<name>A0A0A2TB78_9BACI</name>
<organism evidence="2 3">
    <name type="scientific">Pontibacillus yanchengensis Y32</name>
    <dbReference type="NCBI Taxonomy" id="1385514"/>
    <lineage>
        <taxon>Bacteria</taxon>
        <taxon>Bacillati</taxon>
        <taxon>Bacillota</taxon>
        <taxon>Bacilli</taxon>
        <taxon>Bacillales</taxon>
        <taxon>Bacillaceae</taxon>
        <taxon>Pontibacillus</taxon>
    </lineage>
</organism>
<reference evidence="2 3" key="1">
    <citation type="journal article" date="2015" name="Stand. Genomic Sci.">
        <title>High quality draft genome sequence of the moderately halophilic bacterium Pontibacillus yanchengensis Y32(T) and comparison among Pontibacillus genomes.</title>
        <authorList>
            <person name="Huang J."/>
            <person name="Qiao Z.X."/>
            <person name="Tang J.W."/>
            <person name="Wang G."/>
        </authorList>
    </citation>
    <scope>NUCLEOTIDE SEQUENCE [LARGE SCALE GENOMIC DNA]</scope>
    <source>
        <strain evidence="2 3">Y32</strain>
    </source>
</reference>
<dbReference type="InterPro" id="IPR010865">
    <property type="entry name" value="DUF1499"/>
</dbReference>
<comment type="caution">
    <text evidence="2">The sequence shown here is derived from an EMBL/GenBank/DDBJ whole genome shotgun (WGS) entry which is preliminary data.</text>
</comment>
<evidence type="ECO:0000313" key="2">
    <source>
        <dbReference type="EMBL" id="KGP73087.1"/>
    </source>
</evidence>
<evidence type="ECO:0000256" key="1">
    <source>
        <dbReference type="SAM" id="MobiDB-lite"/>
    </source>
</evidence>
<proteinExistence type="predicted"/>
<dbReference type="PANTHER" id="PTHR34801:SF6">
    <property type="entry name" value="SLL1620 PROTEIN"/>
    <property type="match status" value="1"/>
</dbReference>
<dbReference type="PANTHER" id="PTHR34801">
    <property type="entry name" value="EXPRESSED PROTEIN"/>
    <property type="match status" value="1"/>
</dbReference>
<evidence type="ECO:0008006" key="4">
    <source>
        <dbReference type="Google" id="ProtNLM"/>
    </source>
</evidence>
<dbReference type="eggNOG" id="COG4446">
    <property type="taxonomic scope" value="Bacteria"/>
</dbReference>